<gene>
    <name evidence="12" type="ORF">H9758_04940</name>
</gene>
<organism evidence="12 13">
    <name type="scientific">Candidatus Mediterraneibacter faecipullorum</name>
    <dbReference type="NCBI Taxonomy" id="2838670"/>
    <lineage>
        <taxon>Bacteria</taxon>
        <taxon>Bacillati</taxon>
        <taxon>Bacillota</taxon>
        <taxon>Clostridia</taxon>
        <taxon>Lachnospirales</taxon>
        <taxon>Lachnospiraceae</taxon>
        <taxon>Mediterraneibacter</taxon>
    </lineage>
</organism>
<keyword evidence="7 9" id="KW-0067">ATP-binding</keyword>
<dbReference type="GO" id="GO:0004674">
    <property type="term" value="F:protein serine/threonine kinase activity"/>
    <property type="evidence" value="ECO:0007669"/>
    <property type="project" value="UniProtKB-EC"/>
</dbReference>
<keyword evidence="6 8" id="KW-0802">TPR repeat</keyword>
<keyword evidence="3" id="KW-0677">Repeat</keyword>
<sequence length="630" mass="70778">MLQNGDVIDGMYQIVREIGKGGTGVIYLGYHLRLRKQIVIKRIKENYTGRINVRGEADILKRLHHTYLPQVYDFLEAGGGIYTVMDYIPGYDLQYYLDNQYQFPEQTVRLWLKQLCEVLEYLHTQDPPILHSDIKPGNIMITPQGNVCLIDFNISLDGTEGGKLQGLSPYYAAPEQYQAAMDILYSGGGRFVPDPKMDIYSLGAVFYRMMTGYLPEPQTGVPYPIMDLDIPYSEGLKAAVSRATEFNPARRFKSARQMGAVLDNLEKLDPEYKRMGRLQVLASILCGVCVAAGILMIYGGIGVWQKDAWQDHYSELYTVSEAGEESSVITAGTDMLNDFMMQGYMNAHPEEKGDVLYIIAESYYRQEQYQTAAEYYQDALKAVPDSSLYLRDYMAALTRSGEVPDIDALQQQYPEAVLDPAESSFIEAESAFASGDMEAALAKADAAMNLSTDNDLSAAVCNLKADICVGLDRYGEAFGALSTAADISGDRNLLRKAGQTAFNAGNEAASDVEQRTFYEQALTVYERLCSEEDASYEDLLNRALVLRALGRYGTSTDRLREMQERWPDDYRIPMWMCYNYLDEAALDGDNEIPTEAGFCYDNARDAYESGVQVQEDGDMEELIRIMEERE</sequence>
<evidence type="ECO:0000256" key="2">
    <source>
        <dbReference type="ARBA" id="ARBA00022679"/>
    </source>
</evidence>
<dbReference type="InterPro" id="IPR013105">
    <property type="entry name" value="TPR_2"/>
</dbReference>
<feature type="binding site" evidence="9">
    <location>
        <position position="41"/>
    </location>
    <ligand>
        <name>ATP</name>
        <dbReference type="ChEBI" id="CHEBI:30616"/>
    </ligand>
</feature>
<dbReference type="PANTHER" id="PTHR43289">
    <property type="entry name" value="MITOGEN-ACTIVATED PROTEIN KINASE KINASE KINASE 20-RELATED"/>
    <property type="match status" value="1"/>
</dbReference>
<evidence type="ECO:0000256" key="8">
    <source>
        <dbReference type="PROSITE-ProRule" id="PRU00339"/>
    </source>
</evidence>
<dbReference type="SMART" id="SM00028">
    <property type="entry name" value="TPR"/>
    <property type="match status" value="4"/>
</dbReference>
<dbReference type="PROSITE" id="PS00107">
    <property type="entry name" value="PROTEIN_KINASE_ATP"/>
    <property type="match status" value="1"/>
</dbReference>
<dbReference type="PROSITE" id="PS50005">
    <property type="entry name" value="TPR"/>
    <property type="match status" value="1"/>
</dbReference>
<dbReference type="EMBL" id="DWWO01000063">
    <property type="protein sequence ID" value="HJC33923.1"/>
    <property type="molecule type" value="Genomic_DNA"/>
</dbReference>
<evidence type="ECO:0000313" key="13">
    <source>
        <dbReference type="Proteomes" id="UP000823890"/>
    </source>
</evidence>
<dbReference type="Proteomes" id="UP000823890">
    <property type="component" value="Unassembled WGS sequence"/>
</dbReference>
<dbReference type="EC" id="2.7.11.1" evidence="1"/>
<feature type="domain" description="Protein kinase" evidence="11">
    <location>
        <begin position="12"/>
        <end position="272"/>
    </location>
</feature>
<evidence type="ECO:0000256" key="9">
    <source>
        <dbReference type="PROSITE-ProRule" id="PRU10141"/>
    </source>
</evidence>
<dbReference type="SUPFAM" id="SSF56112">
    <property type="entry name" value="Protein kinase-like (PK-like)"/>
    <property type="match status" value="1"/>
</dbReference>
<reference evidence="12" key="2">
    <citation type="submission" date="2021-04" db="EMBL/GenBank/DDBJ databases">
        <authorList>
            <person name="Gilroy R."/>
        </authorList>
    </citation>
    <scope>NUCLEOTIDE SEQUENCE</scope>
    <source>
        <strain evidence="12">ChiW19-954</strain>
    </source>
</reference>
<keyword evidence="2" id="KW-0808">Transferase</keyword>
<dbReference type="GO" id="GO:0005524">
    <property type="term" value="F:ATP binding"/>
    <property type="evidence" value="ECO:0007669"/>
    <property type="project" value="UniProtKB-UniRule"/>
</dbReference>
<dbReference type="InterPro" id="IPR008271">
    <property type="entry name" value="Ser/Thr_kinase_AS"/>
</dbReference>
<accession>A0A9D2NMC0</accession>
<proteinExistence type="predicted"/>
<evidence type="ECO:0000256" key="6">
    <source>
        <dbReference type="ARBA" id="ARBA00022803"/>
    </source>
</evidence>
<feature type="repeat" description="TPR" evidence="8">
    <location>
        <begin position="353"/>
        <end position="386"/>
    </location>
</feature>
<dbReference type="Pfam" id="PF07719">
    <property type="entry name" value="TPR_2"/>
    <property type="match status" value="1"/>
</dbReference>
<dbReference type="AlphaFoldDB" id="A0A9D2NMC0"/>
<dbReference type="PROSITE" id="PS00108">
    <property type="entry name" value="PROTEIN_KINASE_ST"/>
    <property type="match status" value="1"/>
</dbReference>
<keyword evidence="10" id="KW-0812">Transmembrane</keyword>
<keyword evidence="5 12" id="KW-0418">Kinase</keyword>
<dbReference type="InterPro" id="IPR011990">
    <property type="entry name" value="TPR-like_helical_dom_sf"/>
</dbReference>
<evidence type="ECO:0000313" key="12">
    <source>
        <dbReference type="EMBL" id="HJC33923.1"/>
    </source>
</evidence>
<evidence type="ECO:0000256" key="1">
    <source>
        <dbReference type="ARBA" id="ARBA00012513"/>
    </source>
</evidence>
<dbReference type="Gene3D" id="1.10.510.10">
    <property type="entry name" value="Transferase(Phosphotransferase) domain 1"/>
    <property type="match status" value="1"/>
</dbReference>
<reference evidence="12" key="1">
    <citation type="journal article" date="2021" name="PeerJ">
        <title>Extensive microbial diversity within the chicken gut microbiome revealed by metagenomics and culture.</title>
        <authorList>
            <person name="Gilroy R."/>
            <person name="Ravi A."/>
            <person name="Getino M."/>
            <person name="Pursley I."/>
            <person name="Horton D.L."/>
            <person name="Alikhan N.F."/>
            <person name="Baker D."/>
            <person name="Gharbi K."/>
            <person name="Hall N."/>
            <person name="Watson M."/>
            <person name="Adriaenssens E.M."/>
            <person name="Foster-Nyarko E."/>
            <person name="Jarju S."/>
            <person name="Secka A."/>
            <person name="Antonio M."/>
            <person name="Oren A."/>
            <person name="Chaudhuri R.R."/>
            <person name="La Ragione R."/>
            <person name="Hildebrand F."/>
            <person name="Pallen M.J."/>
        </authorList>
    </citation>
    <scope>NUCLEOTIDE SEQUENCE</scope>
    <source>
        <strain evidence="12">ChiW19-954</strain>
    </source>
</reference>
<evidence type="ECO:0000259" key="11">
    <source>
        <dbReference type="PROSITE" id="PS50011"/>
    </source>
</evidence>
<dbReference type="InterPro" id="IPR011009">
    <property type="entry name" value="Kinase-like_dom_sf"/>
</dbReference>
<dbReference type="InterPro" id="IPR000719">
    <property type="entry name" value="Prot_kinase_dom"/>
</dbReference>
<dbReference type="SMART" id="SM00220">
    <property type="entry name" value="S_TKc"/>
    <property type="match status" value="1"/>
</dbReference>
<dbReference type="Pfam" id="PF00069">
    <property type="entry name" value="Pkinase"/>
    <property type="match status" value="1"/>
</dbReference>
<dbReference type="InterPro" id="IPR019734">
    <property type="entry name" value="TPR_rpt"/>
</dbReference>
<feature type="transmembrane region" description="Helical" evidence="10">
    <location>
        <begin position="280"/>
        <end position="304"/>
    </location>
</feature>
<name>A0A9D2NMC0_9FIRM</name>
<dbReference type="SUPFAM" id="SSF48452">
    <property type="entry name" value="TPR-like"/>
    <property type="match status" value="1"/>
</dbReference>
<dbReference type="PANTHER" id="PTHR43289:SF6">
    <property type="entry name" value="SERINE_THREONINE-PROTEIN KINASE NEKL-3"/>
    <property type="match status" value="1"/>
</dbReference>
<evidence type="ECO:0000256" key="3">
    <source>
        <dbReference type="ARBA" id="ARBA00022737"/>
    </source>
</evidence>
<keyword evidence="10" id="KW-1133">Transmembrane helix</keyword>
<evidence type="ECO:0000256" key="5">
    <source>
        <dbReference type="ARBA" id="ARBA00022777"/>
    </source>
</evidence>
<evidence type="ECO:0000256" key="10">
    <source>
        <dbReference type="SAM" id="Phobius"/>
    </source>
</evidence>
<evidence type="ECO:0000256" key="4">
    <source>
        <dbReference type="ARBA" id="ARBA00022741"/>
    </source>
</evidence>
<dbReference type="PROSITE" id="PS50011">
    <property type="entry name" value="PROTEIN_KINASE_DOM"/>
    <property type="match status" value="1"/>
</dbReference>
<protein>
    <recommendedName>
        <fullName evidence="1">non-specific serine/threonine protein kinase</fullName>
        <ecNumber evidence="1">2.7.11.1</ecNumber>
    </recommendedName>
</protein>
<dbReference type="InterPro" id="IPR017441">
    <property type="entry name" value="Protein_kinase_ATP_BS"/>
</dbReference>
<dbReference type="CDD" id="cd14014">
    <property type="entry name" value="STKc_PknB_like"/>
    <property type="match status" value="1"/>
</dbReference>
<comment type="caution">
    <text evidence="12">The sequence shown here is derived from an EMBL/GenBank/DDBJ whole genome shotgun (WGS) entry which is preliminary data.</text>
</comment>
<dbReference type="Gene3D" id="1.25.40.10">
    <property type="entry name" value="Tetratricopeptide repeat domain"/>
    <property type="match status" value="2"/>
</dbReference>
<evidence type="ECO:0000256" key="7">
    <source>
        <dbReference type="ARBA" id="ARBA00022840"/>
    </source>
</evidence>
<keyword evidence="10" id="KW-0472">Membrane</keyword>
<keyword evidence="4 9" id="KW-0547">Nucleotide-binding</keyword>